<feature type="compositionally biased region" description="Polar residues" evidence="1">
    <location>
        <begin position="7"/>
        <end position="23"/>
    </location>
</feature>
<evidence type="ECO:0000313" key="3">
    <source>
        <dbReference type="Proteomes" id="UP000250043"/>
    </source>
</evidence>
<keyword evidence="3" id="KW-1185">Reference proteome</keyword>
<proteinExistence type="predicted"/>
<sequence>MPPADPQSEQRQASAEYTENLRSNSRDPTKDLPLRRSGSSTLANFKVQLSAYHTSIVNSEKHFCVYEHSVQQLIEVCDSYARRWLSDSAYIAEIHTSGGNWEGSSYWCKQLSLCIEEDATLDPVPALIKSENLKESLRRLWADCPADMRKSHHFGKPMPSVLPSYSETFECLREVLSSSASCVRLMSMDDNDVKSFVELLDKESILSTWAHV</sequence>
<dbReference type="AlphaFoldDB" id="A0A8E2AV19"/>
<dbReference type="EMBL" id="KV722442">
    <property type="protein sequence ID" value="OCH88850.1"/>
    <property type="molecule type" value="Genomic_DNA"/>
</dbReference>
<evidence type="ECO:0000313" key="2">
    <source>
        <dbReference type="EMBL" id="OCH88850.1"/>
    </source>
</evidence>
<organism evidence="2 3">
    <name type="scientific">Obba rivulosa</name>
    <dbReference type="NCBI Taxonomy" id="1052685"/>
    <lineage>
        <taxon>Eukaryota</taxon>
        <taxon>Fungi</taxon>
        <taxon>Dikarya</taxon>
        <taxon>Basidiomycota</taxon>
        <taxon>Agaricomycotina</taxon>
        <taxon>Agaricomycetes</taxon>
        <taxon>Polyporales</taxon>
        <taxon>Gelatoporiaceae</taxon>
        <taxon>Obba</taxon>
    </lineage>
</organism>
<name>A0A8E2AV19_9APHY</name>
<protein>
    <submittedName>
        <fullName evidence="2">Uncharacterized protein</fullName>
    </submittedName>
</protein>
<feature type="region of interest" description="Disordered" evidence="1">
    <location>
        <begin position="1"/>
        <end position="37"/>
    </location>
</feature>
<reference evidence="2 3" key="1">
    <citation type="submission" date="2016-07" db="EMBL/GenBank/DDBJ databases">
        <title>Draft genome of the white-rot fungus Obba rivulosa 3A-2.</title>
        <authorList>
            <consortium name="DOE Joint Genome Institute"/>
            <person name="Miettinen O."/>
            <person name="Riley R."/>
            <person name="Acob R."/>
            <person name="Barry K."/>
            <person name="Cullen D."/>
            <person name="De Vries R."/>
            <person name="Hainaut M."/>
            <person name="Hatakka A."/>
            <person name="Henrissat B."/>
            <person name="Hilden K."/>
            <person name="Kuo R."/>
            <person name="Labutti K."/>
            <person name="Lipzen A."/>
            <person name="Makela M.R."/>
            <person name="Sandor L."/>
            <person name="Spatafora J.W."/>
            <person name="Grigoriev I.V."/>
            <person name="Hibbett D.S."/>
        </authorList>
    </citation>
    <scope>NUCLEOTIDE SEQUENCE [LARGE SCALE GENOMIC DNA]</scope>
    <source>
        <strain evidence="2 3">3A-2</strain>
    </source>
</reference>
<dbReference type="Proteomes" id="UP000250043">
    <property type="component" value="Unassembled WGS sequence"/>
</dbReference>
<feature type="compositionally biased region" description="Basic and acidic residues" evidence="1">
    <location>
        <begin position="24"/>
        <end position="34"/>
    </location>
</feature>
<evidence type="ECO:0000256" key="1">
    <source>
        <dbReference type="SAM" id="MobiDB-lite"/>
    </source>
</evidence>
<gene>
    <name evidence="2" type="ORF">OBBRIDRAFT_62853</name>
</gene>
<accession>A0A8E2AV19</accession>